<evidence type="ECO:0000256" key="2">
    <source>
        <dbReference type="ARBA" id="ARBA00022490"/>
    </source>
</evidence>
<dbReference type="PRINTS" id="PR00108">
    <property type="entry name" value="THYMDSNTHASE"/>
</dbReference>
<dbReference type="NCBIfam" id="TIGR03284">
    <property type="entry name" value="thym_sym"/>
    <property type="match status" value="2"/>
</dbReference>
<comment type="caution">
    <text evidence="9">The sequence shown here is derived from an EMBL/GenBank/DDBJ whole genome shotgun (WGS) entry which is preliminary data.</text>
</comment>
<comment type="similarity">
    <text evidence="6">Belongs to the thymidylate synthase family. Bacterial-type ThyA subfamily.</text>
</comment>
<comment type="subunit">
    <text evidence="6">Homodimer.</text>
</comment>
<dbReference type="SUPFAM" id="SSF55831">
    <property type="entry name" value="Thymidylate synthase/dCMP hydroxymethylase"/>
    <property type="match status" value="1"/>
</dbReference>
<feature type="binding site" evidence="6">
    <location>
        <position position="63"/>
    </location>
    <ligand>
        <name>(6R)-5,10-methylene-5,6,7,8-tetrahydrofolate</name>
        <dbReference type="ChEBI" id="CHEBI:15636"/>
    </ligand>
</feature>
<evidence type="ECO:0000256" key="4">
    <source>
        <dbReference type="ARBA" id="ARBA00022679"/>
    </source>
</evidence>
<comment type="subcellular location">
    <subcellularLocation>
        <location evidence="6">Cytoplasm</location>
    </subcellularLocation>
</comment>
<proteinExistence type="inferred from homology"/>
<feature type="binding site" description="in other chain" evidence="6">
    <location>
        <begin position="178"/>
        <end position="181"/>
    </location>
    <ligand>
        <name>dUMP</name>
        <dbReference type="ChEBI" id="CHEBI:246422"/>
        <note>ligand shared between dimeric partners</note>
    </ligand>
</feature>
<dbReference type="HAMAP" id="MF_00008">
    <property type="entry name" value="Thymidy_synth_bact"/>
    <property type="match status" value="1"/>
</dbReference>
<dbReference type="InterPro" id="IPR036926">
    <property type="entry name" value="Thymidate_synth/dCMP_Mease_sf"/>
</dbReference>
<dbReference type="EC" id="2.1.1.45" evidence="1 6"/>
<gene>
    <name evidence="6" type="primary">thyA</name>
    <name evidence="9" type="ORF">IRY30_08170</name>
</gene>
<keyword evidence="3 6" id="KW-0489">Methyltransferase</keyword>
<dbReference type="PANTHER" id="PTHR11548">
    <property type="entry name" value="THYMIDYLATE SYNTHASE 1"/>
    <property type="match status" value="1"/>
</dbReference>
<keyword evidence="4 6" id="KW-0808">Transferase</keyword>
<dbReference type="Gene3D" id="3.30.572.10">
    <property type="entry name" value="Thymidylate synthase/dCMP hydroxymethylase domain"/>
    <property type="match status" value="1"/>
</dbReference>
<evidence type="ECO:0000256" key="5">
    <source>
        <dbReference type="ARBA" id="ARBA00022727"/>
    </source>
</evidence>
<feature type="domain" description="Thymidylate synthase/dCMP hydroxymethylase" evidence="8">
    <location>
        <begin position="15"/>
        <end position="275"/>
    </location>
</feature>
<feature type="active site" evidence="7">
    <location>
        <position position="158"/>
    </location>
</feature>
<feature type="active site" description="Nucleophile" evidence="6">
    <location>
        <position position="158"/>
    </location>
</feature>
<comment type="pathway">
    <text evidence="6">Pyrimidine metabolism; dTTP biosynthesis.</text>
</comment>
<dbReference type="Proteomes" id="UP000635902">
    <property type="component" value="Unassembled WGS sequence"/>
</dbReference>
<evidence type="ECO:0000256" key="7">
    <source>
        <dbReference type="PROSITE-ProRule" id="PRU10016"/>
    </source>
</evidence>
<dbReference type="CDD" id="cd00351">
    <property type="entry name" value="TS_Pyrimidine_HMase"/>
    <property type="match status" value="1"/>
</dbReference>
<protein>
    <recommendedName>
        <fullName evidence="1 6">Thymidylate synthase</fullName>
        <shortName evidence="6">TS</shortName>
        <shortName evidence="6">TSase</shortName>
        <ecNumber evidence="1 6">2.1.1.45</ecNumber>
    </recommendedName>
</protein>
<dbReference type="Pfam" id="PF00303">
    <property type="entry name" value="Thymidylat_synt"/>
    <property type="match status" value="1"/>
</dbReference>
<dbReference type="PROSITE" id="PS00091">
    <property type="entry name" value="THYMIDYLATE_SYNTHASE"/>
    <property type="match status" value="1"/>
</dbReference>
<feature type="binding site" evidence="6">
    <location>
        <begin position="138"/>
        <end position="139"/>
    </location>
    <ligand>
        <name>dUMP</name>
        <dbReference type="ChEBI" id="CHEBI:246422"/>
        <note>ligand shared between dimeric partners</note>
    </ligand>
</feature>
<evidence type="ECO:0000259" key="8">
    <source>
        <dbReference type="Pfam" id="PF00303"/>
    </source>
</evidence>
<dbReference type="PANTHER" id="PTHR11548:SF9">
    <property type="entry name" value="THYMIDYLATE SYNTHASE"/>
    <property type="match status" value="1"/>
</dbReference>
<feature type="binding site" description="in other chain" evidence="6">
    <location>
        <position position="33"/>
    </location>
    <ligand>
        <name>dUMP</name>
        <dbReference type="ChEBI" id="CHEBI:246422"/>
        <note>ligand shared between dimeric partners</note>
    </ligand>
</feature>
<sequence>MASDNKNTESPIPTPYEDLLREILETGAHRGDRTGTGTTSLFGKQIRFNLADSFPLLTTKSVHVKSVVGELLWFLRGDSNVHWLQENGIRIWNEWADENGELGPVYGVQWRSWPTPDGAHIDQIAQSLEMLRTQPESRRNIVSAWNVAEISNMALPPCHLLFQFYVADGKLSCQLYQRSADMFLGVPFNIASYSLLTHMFAQQAGLEVGEFIWTGGDCHIYDNHQDQVRLQLSREARPYPQLELTKAADIFSYGFSDINFTGYDPHPAIKGKVAV</sequence>
<comment type="catalytic activity">
    <reaction evidence="6">
        <text>dUMP + (6R)-5,10-methylene-5,6,7,8-tetrahydrofolate = 7,8-dihydrofolate + dTMP</text>
        <dbReference type="Rhea" id="RHEA:12104"/>
        <dbReference type="ChEBI" id="CHEBI:15636"/>
        <dbReference type="ChEBI" id="CHEBI:57451"/>
        <dbReference type="ChEBI" id="CHEBI:63528"/>
        <dbReference type="ChEBI" id="CHEBI:246422"/>
        <dbReference type="EC" id="2.1.1.45"/>
    </reaction>
</comment>
<organism evidence="9 10">
    <name type="scientific">Corynebacterium suicordis DSM 45110</name>
    <dbReference type="NCBI Taxonomy" id="1121369"/>
    <lineage>
        <taxon>Bacteria</taxon>
        <taxon>Bacillati</taxon>
        <taxon>Actinomycetota</taxon>
        <taxon>Actinomycetes</taxon>
        <taxon>Mycobacteriales</taxon>
        <taxon>Corynebacteriaceae</taxon>
        <taxon>Corynebacterium</taxon>
    </lineage>
</organism>
<feature type="binding site" evidence="6">
    <location>
        <position position="181"/>
    </location>
    <ligand>
        <name>(6R)-5,10-methylene-5,6,7,8-tetrahydrofolate</name>
        <dbReference type="ChEBI" id="CHEBI:15636"/>
    </ligand>
</feature>
<evidence type="ECO:0000256" key="3">
    <source>
        <dbReference type="ARBA" id="ARBA00022603"/>
    </source>
</evidence>
<evidence type="ECO:0000313" key="9">
    <source>
        <dbReference type="EMBL" id="MBF4554045.1"/>
    </source>
</evidence>
<accession>A0ABR9ZKT0</accession>
<name>A0ABR9ZKT0_9CORY</name>
<dbReference type="InterPro" id="IPR023451">
    <property type="entry name" value="Thymidate_synth/dCMP_Mease_dom"/>
</dbReference>
<reference evidence="9 10" key="1">
    <citation type="submission" date="2020-10" db="EMBL/GenBank/DDBJ databases">
        <title>Novel species in genus Corynebacterium.</title>
        <authorList>
            <person name="Zhang G."/>
        </authorList>
    </citation>
    <scope>NUCLEOTIDE SEQUENCE [LARGE SCALE GENOMIC DNA]</scope>
    <source>
        <strain evidence="9 10">DSM 45110</strain>
    </source>
</reference>
<comment type="function">
    <text evidence="6">Catalyzes the reductive methylation of 2'-deoxyuridine-5'-monophosphate (dUMP) to 2'-deoxythymidine-5'-monophosphate (dTMP) while utilizing 5,10-methylenetetrahydrofolate (mTHF) as the methyl donor and reductant in the reaction, yielding dihydrofolate (DHF) as a by-product. This enzymatic reaction provides an intracellular de novo source of dTMP, an essential precursor for DNA biosynthesis.</text>
</comment>
<dbReference type="InterPro" id="IPR020940">
    <property type="entry name" value="Thymidylate_synthase_AS"/>
</dbReference>
<feature type="binding site" description="in other chain" evidence="6">
    <location>
        <begin position="219"/>
        <end position="221"/>
    </location>
    <ligand>
        <name>dUMP</name>
        <dbReference type="ChEBI" id="CHEBI:246422"/>
        <note>ligand shared between dimeric partners</note>
    </ligand>
</feature>
<feature type="binding site" description="in other chain" evidence="6">
    <location>
        <position position="189"/>
    </location>
    <ligand>
        <name>dUMP</name>
        <dbReference type="ChEBI" id="CHEBI:246422"/>
        <note>ligand shared between dimeric partners</note>
    </ligand>
</feature>
<keyword evidence="10" id="KW-1185">Reference proteome</keyword>
<dbReference type="EMBL" id="JADKMY010000002">
    <property type="protein sequence ID" value="MBF4554045.1"/>
    <property type="molecule type" value="Genomic_DNA"/>
</dbReference>
<evidence type="ECO:0000313" key="10">
    <source>
        <dbReference type="Proteomes" id="UP000635902"/>
    </source>
</evidence>
<keyword evidence="2 6" id="KW-0963">Cytoplasm</keyword>
<dbReference type="GO" id="GO:0032259">
    <property type="term" value="P:methylation"/>
    <property type="evidence" value="ECO:0007669"/>
    <property type="project" value="UniProtKB-KW"/>
</dbReference>
<dbReference type="NCBIfam" id="NF002499">
    <property type="entry name" value="PRK01827.1-5"/>
    <property type="match status" value="1"/>
</dbReference>
<feature type="binding site" evidence="6">
    <location>
        <position position="274"/>
    </location>
    <ligand>
        <name>(6R)-5,10-methylene-5,6,7,8-tetrahydrofolate</name>
        <dbReference type="ChEBI" id="CHEBI:15636"/>
    </ligand>
</feature>
<dbReference type="GO" id="GO:0004799">
    <property type="term" value="F:thymidylate synthase activity"/>
    <property type="evidence" value="ECO:0007669"/>
    <property type="project" value="UniProtKB-EC"/>
</dbReference>
<dbReference type="InterPro" id="IPR000398">
    <property type="entry name" value="Thymidylate_synthase"/>
</dbReference>
<dbReference type="NCBIfam" id="NF002497">
    <property type="entry name" value="PRK01827.1-3"/>
    <property type="match status" value="1"/>
</dbReference>
<evidence type="ECO:0000256" key="1">
    <source>
        <dbReference type="ARBA" id="ARBA00011947"/>
    </source>
</evidence>
<evidence type="ECO:0000256" key="6">
    <source>
        <dbReference type="HAMAP-Rule" id="MF_00008"/>
    </source>
</evidence>
<keyword evidence="5 6" id="KW-0545">Nucleotide biosynthesis</keyword>
<dbReference type="InterPro" id="IPR045097">
    <property type="entry name" value="Thymidate_synth/dCMP_Mease"/>
</dbReference>